<feature type="domain" description="HNH nuclease" evidence="2">
    <location>
        <begin position="108"/>
        <end position="169"/>
    </location>
</feature>
<feature type="region of interest" description="Disordered" evidence="1">
    <location>
        <begin position="65"/>
        <end position="94"/>
    </location>
</feature>
<evidence type="ECO:0000313" key="3">
    <source>
        <dbReference type="EMBL" id="GAA0301127.1"/>
    </source>
</evidence>
<dbReference type="GO" id="GO:0003677">
    <property type="term" value="F:DNA binding"/>
    <property type="evidence" value="ECO:0007669"/>
    <property type="project" value="InterPro"/>
</dbReference>
<protein>
    <recommendedName>
        <fullName evidence="2">HNH nuclease domain-containing protein</fullName>
    </recommendedName>
</protein>
<dbReference type="Pfam" id="PF01844">
    <property type="entry name" value="HNH"/>
    <property type="match status" value="1"/>
</dbReference>
<proteinExistence type="predicted"/>
<dbReference type="EMBL" id="BAAABL010000042">
    <property type="protein sequence ID" value="GAA0301127.1"/>
    <property type="molecule type" value="Genomic_DNA"/>
</dbReference>
<dbReference type="CDD" id="cd00085">
    <property type="entry name" value="HNHc"/>
    <property type="match status" value="1"/>
</dbReference>
<sequence>MARHGIEAREIAGESHGLYGCERDDEVRERIAETMAGREFDAATREKLADAKRGTTVPDDVRERIGDSLAGRTKSATTRKRMSEGRTGEQNHRWKGGTDWSYGAGWRAVRDAARERDEVCQICGADGDDARLEMHHIVPVRLFADADEYEKTDVHFLENVVLLCASCHRRTERGKLPWYAPPDTIPDQIGEI</sequence>
<reference evidence="3 4" key="1">
    <citation type="journal article" date="2019" name="Int. J. Syst. Evol. Microbiol.">
        <title>The Global Catalogue of Microorganisms (GCM) 10K type strain sequencing project: providing services to taxonomists for standard genome sequencing and annotation.</title>
        <authorList>
            <consortium name="The Broad Institute Genomics Platform"/>
            <consortium name="The Broad Institute Genome Sequencing Center for Infectious Disease"/>
            <person name="Wu L."/>
            <person name="Ma J."/>
        </authorList>
    </citation>
    <scope>NUCLEOTIDE SEQUENCE [LARGE SCALE GENOMIC DNA]</scope>
    <source>
        <strain evidence="3 4">JCM 16330</strain>
    </source>
</reference>
<feature type="compositionally biased region" description="Basic and acidic residues" evidence="1">
    <location>
        <begin position="81"/>
        <end position="92"/>
    </location>
</feature>
<dbReference type="Gene3D" id="1.10.30.50">
    <property type="match status" value="1"/>
</dbReference>
<evidence type="ECO:0000259" key="2">
    <source>
        <dbReference type="SMART" id="SM00507"/>
    </source>
</evidence>
<evidence type="ECO:0000313" key="4">
    <source>
        <dbReference type="Proteomes" id="UP001500837"/>
    </source>
</evidence>
<evidence type="ECO:0000256" key="1">
    <source>
        <dbReference type="SAM" id="MobiDB-lite"/>
    </source>
</evidence>
<dbReference type="Proteomes" id="UP001500837">
    <property type="component" value="Unassembled WGS sequence"/>
</dbReference>
<dbReference type="InterPro" id="IPR002711">
    <property type="entry name" value="HNH"/>
</dbReference>
<gene>
    <name evidence="3" type="ORF">GCM10009066_14120</name>
</gene>
<keyword evidence="4" id="KW-1185">Reference proteome</keyword>
<dbReference type="SMART" id="SM00507">
    <property type="entry name" value="HNHc"/>
    <property type="match status" value="1"/>
</dbReference>
<dbReference type="InterPro" id="IPR003611">
    <property type="entry name" value="NUMOD3"/>
</dbReference>
<dbReference type="RefSeq" id="WP_211311396.1">
    <property type="nucleotide sequence ID" value="NZ_BAAABL010000042.1"/>
</dbReference>
<dbReference type="GO" id="GO:0004519">
    <property type="term" value="F:endonuclease activity"/>
    <property type="evidence" value="ECO:0007669"/>
    <property type="project" value="InterPro"/>
</dbReference>
<dbReference type="GO" id="GO:0008270">
    <property type="term" value="F:zinc ion binding"/>
    <property type="evidence" value="ECO:0007669"/>
    <property type="project" value="InterPro"/>
</dbReference>
<organism evidence="3 4">
    <name type="scientific">Halarchaeum salinum</name>
    <dbReference type="NCBI Taxonomy" id="489912"/>
    <lineage>
        <taxon>Archaea</taxon>
        <taxon>Methanobacteriati</taxon>
        <taxon>Methanobacteriota</taxon>
        <taxon>Stenosarchaea group</taxon>
        <taxon>Halobacteria</taxon>
        <taxon>Halobacteriales</taxon>
        <taxon>Halobacteriaceae</taxon>
    </lineage>
</organism>
<name>A0AAV3S824_9EURY</name>
<accession>A0AAV3S824</accession>
<dbReference type="InterPro" id="IPR003615">
    <property type="entry name" value="HNH_nuc"/>
</dbReference>
<dbReference type="AlphaFoldDB" id="A0AAV3S824"/>
<comment type="caution">
    <text evidence="3">The sequence shown here is derived from an EMBL/GenBank/DDBJ whole genome shotgun (WGS) entry which is preliminary data.</text>
</comment>
<dbReference type="Pfam" id="PF07460">
    <property type="entry name" value="NUMOD3"/>
    <property type="match status" value="1"/>
</dbReference>